<keyword evidence="1" id="KW-0346">Stress response</keyword>
<sequence length="227" mass="23789">MVKVAIITTSWEDLGGTGKKTGLWYEELAAPFFYFTDKGYDVVVASIKGGNPPIDAGSLSGDFVKPECCQKALKDEAFNAALKSTIPVADLKSSELDAVYLVGGHGCCWDFVGTAALNDLVSSVASETSKVVGATCHGVFGLFEATSSGGEPLVKGKKVTGFSNTEEAAVQLTDAVPYTPEDKLRELGGVYEKGGDWGPFAVVDGRLVTGQNPASSTLVAEKMAELF</sequence>
<gene>
    <name evidence="5" type="ORF">HKI87_13g75080</name>
</gene>
<evidence type="ECO:0000256" key="2">
    <source>
        <dbReference type="ARBA" id="ARBA00023239"/>
    </source>
</evidence>
<dbReference type="GO" id="GO:0005737">
    <property type="term" value="C:cytoplasm"/>
    <property type="evidence" value="ECO:0007669"/>
    <property type="project" value="TreeGrafter"/>
</dbReference>
<feature type="domain" description="DJ-1/PfpI" evidence="4">
    <location>
        <begin position="27"/>
        <end position="225"/>
    </location>
</feature>
<organism evidence="5 6">
    <name type="scientific">Chloropicon roscoffensis</name>
    <dbReference type="NCBI Taxonomy" id="1461544"/>
    <lineage>
        <taxon>Eukaryota</taxon>
        <taxon>Viridiplantae</taxon>
        <taxon>Chlorophyta</taxon>
        <taxon>Chloropicophyceae</taxon>
        <taxon>Chloropicales</taxon>
        <taxon>Chloropicaceae</taxon>
        <taxon>Chloropicon</taxon>
    </lineage>
</organism>
<proteinExistence type="inferred from homology"/>
<name>A0AAX4PK00_9CHLO</name>
<protein>
    <submittedName>
        <fullName evidence="5">Class I glutamine amidotransferase-like protein</fullName>
    </submittedName>
</protein>
<dbReference type="EMBL" id="CP151513">
    <property type="protein sequence ID" value="WZN65945.1"/>
    <property type="molecule type" value="Genomic_DNA"/>
</dbReference>
<keyword evidence="2" id="KW-0456">Lyase</keyword>
<dbReference type="PANTHER" id="PTHR48094">
    <property type="entry name" value="PROTEIN/NUCLEIC ACID DEGLYCASE DJ-1-RELATED"/>
    <property type="match status" value="1"/>
</dbReference>
<dbReference type="Proteomes" id="UP001472866">
    <property type="component" value="Chromosome 13"/>
</dbReference>
<reference evidence="5 6" key="1">
    <citation type="submission" date="2024-03" db="EMBL/GenBank/DDBJ databases">
        <title>Complete genome sequence of the green alga Chloropicon roscoffensis RCC1871.</title>
        <authorList>
            <person name="Lemieux C."/>
            <person name="Pombert J.-F."/>
            <person name="Otis C."/>
            <person name="Turmel M."/>
        </authorList>
    </citation>
    <scope>NUCLEOTIDE SEQUENCE [LARGE SCALE GENOMIC DNA]</scope>
    <source>
        <strain evidence="5 6">RCC1871</strain>
    </source>
</reference>
<dbReference type="InterPro" id="IPR029062">
    <property type="entry name" value="Class_I_gatase-like"/>
</dbReference>
<dbReference type="GO" id="GO:0019243">
    <property type="term" value="P:methylglyoxal catabolic process to D-lactate via S-lactoyl-glutathione"/>
    <property type="evidence" value="ECO:0007669"/>
    <property type="project" value="TreeGrafter"/>
</dbReference>
<dbReference type="InterPro" id="IPR050325">
    <property type="entry name" value="Prot/Nucl_acid_deglycase"/>
</dbReference>
<evidence type="ECO:0000313" key="6">
    <source>
        <dbReference type="Proteomes" id="UP001472866"/>
    </source>
</evidence>
<accession>A0AAX4PK00</accession>
<evidence type="ECO:0000256" key="1">
    <source>
        <dbReference type="ARBA" id="ARBA00023016"/>
    </source>
</evidence>
<keyword evidence="6" id="KW-1185">Reference proteome</keyword>
<dbReference type="PANTHER" id="PTHR48094:SF11">
    <property type="entry name" value="GLUTATHIONE-INDEPENDENT GLYOXALASE HSP31-RELATED"/>
    <property type="match status" value="1"/>
</dbReference>
<dbReference type="InterPro" id="IPR002818">
    <property type="entry name" value="DJ-1/PfpI"/>
</dbReference>
<dbReference type="SUPFAM" id="SSF52317">
    <property type="entry name" value="Class I glutamine amidotransferase-like"/>
    <property type="match status" value="1"/>
</dbReference>
<keyword evidence="5" id="KW-0315">Glutamine amidotransferase</keyword>
<dbReference type="Gene3D" id="3.40.50.880">
    <property type="match status" value="1"/>
</dbReference>
<evidence type="ECO:0000256" key="3">
    <source>
        <dbReference type="ARBA" id="ARBA00038493"/>
    </source>
</evidence>
<evidence type="ECO:0000259" key="4">
    <source>
        <dbReference type="Pfam" id="PF01965"/>
    </source>
</evidence>
<evidence type="ECO:0000313" key="5">
    <source>
        <dbReference type="EMBL" id="WZN65945.1"/>
    </source>
</evidence>
<comment type="similarity">
    <text evidence="3">Belongs to the peptidase C56 family. HSP31-like subfamily.</text>
</comment>
<dbReference type="GO" id="GO:0019172">
    <property type="term" value="F:glyoxalase III activity"/>
    <property type="evidence" value="ECO:0007669"/>
    <property type="project" value="TreeGrafter"/>
</dbReference>
<dbReference type="AlphaFoldDB" id="A0AAX4PK00"/>
<dbReference type="Pfam" id="PF01965">
    <property type="entry name" value="DJ-1_PfpI"/>
    <property type="match status" value="1"/>
</dbReference>
<dbReference type="CDD" id="cd03141">
    <property type="entry name" value="GATase1_Hsp31_like"/>
    <property type="match status" value="1"/>
</dbReference>